<sequence>MGKLLENAKFLEFSGCKTMSRSWITADTAGFDRDHMQNETFKASKKPKKTKTNYRTTKFANAAIEEKKIELSTFRFCEQL</sequence>
<dbReference type="EMBL" id="SOZJ01000006">
    <property type="protein sequence ID" value="TGJ65747.1"/>
    <property type="molecule type" value="Genomic_DNA"/>
</dbReference>
<proteinExistence type="predicted"/>
<dbReference type="AlphaFoldDB" id="A0A7C8PGY4"/>
<evidence type="ECO:0000313" key="2">
    <source>
        <dbReference type="Proteomes" id="UP000297595"/>
    </source>
</evidence>
<reference evidence="1 2" key="1">
    <citation type="submission" date="2019-03" db="EMBL/GenBank/DDBJ databases">
        <title>Nematode-trapping fungi genome.</title>
        <authorList>
            <person name="Vidal-Diez De Ulzurrun G."/>
        </authorList>
    </citation>
    <scope>NUCLEOTIDE SEQUENCE [LARGE SCALE GENOMIC DNA]</scope>
    <source>
        <strain evidence="1 2">TWF154</strain>
    </source>
</reference>
<dbReference type="Proteomes" id="UP000297595">
    <property type="component" value="Unassembled WGS sequence"/>
</dbReference>
<name>A0A7C8PGY4_ORBOL</name>
<protein>
    <submittedName>
        <fullName evidence="1">Uncharacterized protein</fullName>
    </submittedName>
</protein>
<gene>
    <name evidence="1" type="ORF">EYR41_009692</name>
</gene>
<comment type="caution">
    <text evidence="1">The sequence shown here is derived from an EMBL/GenBank/DDBJ whole genome shotgun (WGS) entry which is preliminary data.</text>
</comment>
<accession>A0A7C8PGY4</accession>
<evidence type="ECO:0000313" key="1">
    <source>
        <dbReference type="EMBL" id="TGJ65747.1"/>
    </source>
</evidence>
<organism evidence="1 2">
    <name type="scientific">Orbilia oligospora</name>
    <name type="common">Nematode-trapping fungus</name>
    <name type="synonym">Arthrobotrys oligospora</name>
    <dbReference type="NCBI Taxonomy" id="2813651"/>
    <lineage>
        <taxon>Eukaryota</taxon>
        <taxon>Fungi</taxon>
        <taxon>Dikarya</taxon>
        <taxon>Ascomycota</taxon>
        <taxon>Pezizomycotina</taxon>
        <taxon>Orbiliomycetes</taxon>
        <taxon>Orbiliales</taxon>
        <taxon>Orbiliaceae</taxon>
        <taxon>Orbilia</taxon>
    </lineage>
</organism>